<reference evidence="1 2" key="1">
    <citation type="journal article" date="2020" name="ISME J.">
        <title>Comparative genomics reveals insights into cyanobacterial evolution and habitat adaptation.</title>
        <authorList>
            <person name="Chen M.Y."/>
            <person name="Teng W.K."/>
            <person name="Zhao L."/>
            <person name="Hu C.X."/>
            <person name="Zhou Y.K."/>
            <person name="Han B.P."/>
            <person name="Song L.R."/>
            <person name="Shu W.S."/>
        </authorList>
    </citation>
    <scope>NUCLEOTIDE SEQUENCE [LARGE SCALE GENOMIC DNA]</scope>
    <source>
        <strain evidence="1 2">FACHB-362</strain>
    </source>
</reference>
<protein>
    <submittedName>
        <fullName evidence="1">Uncharacterized protein</fullName>
    </submittedName>
</protein>
<accession>A0ABR8J3S6</accession>
<gene>
    <name evidence="1" type="ORF">H6G68_07960</name>
</gene>
<organism evidence="1 2">
    <name type="scientific">Anabaena catenula FACHB-362</name>
    <dbReference type="NCBI Taxonomy" id="2692877"/>
    <lineage>
        <taxon>Bacteria</taxon>
        <taxon>Bacillati</taxon>
        <taxon>Cyanobacteriota</taxon>
        <taxon>Cyanophyceae</taxon>
        <taxon>Nostocales</taxon>
        <taxon>Nostocaceae</taxon>
        <taxon>Anabaena</taxon>
    </lineage>
</organism>
<dbReference type="RefSeq" id="WP_190906143.1">
    <property type="nucleotide sequence ID" value="NZ_JACJTQ010000008.1"/>
</dbReference>
<evidence type="ECO:0000313" key="1">
    <source>
        <dbReference type="EMBL" id="MBD2691691.1"/>
    </source>
</evidence>
<sequence>MMMTDVSRESEATTEQAEVIVKLQLSGGYQYTLVLKSDAPLLRNLLGTILSRVQGTESRTLFQIPMEAGRVALCFSSENLVSVITEPPVYVRPSDDQPELQKTPA</sequence>
<name>A0ABR8J3S6_9NOST</name>
<comment type="caution">
    <text evidence="1">The sequence shown here is derived from an EMBL/GenBank/DDBJ whole genome shotgun (WGS) entry which is preliminary data.</text>
</comment>
<keyword evidence="2" id="KW-1185">Reference proteome</keyword>
<evidence type="ECO:0000313" key="2">
    <source>
        <dbReference type="Proteomes" id="UP000660381"/>
    </source>
</evidence>
<dbReference type="Proteomes" id="UP000660381">
    <property type="component" value="Unassembled WGS sequence"/>
</dbReference>
<proteinExistence type="predicted"/>
<dbReference type="EMBL" id="JACJTQ010000008">
    <property type="protein sequence ID" value="MBD2691691.1"/>
    <property type="molecule type" value="Genomic_DNA"/>
</dbReference>